<dbReference type="Gene3D" id="3.30.40.10">
    <property type="entry name" value="Zinc/RING finger domain, C3HC4 (zinc finger)"/>
    <property type="match status" value="1"/>
</dbReference>
<dbReference type="InterPro" id="IPR027370">
    <property type="entry name" value="Znf-RING_euk"/>
</dbReference>
<keyword evidence="3 8" id="KW-0802">TPR repeat</keyword>
<dbReference type="AlphaFoldDB" id="A0AAD4MLL4"/>
<dbReference type="PROSITE" id="PS00518">
    <property type="entry name" value="ZF_RING_1"/>
    <property type="match status" value="1"/>
</dbReference>
<feature type="repeat" description="TPR" evidence="8">
    <location>
        <begin position="135"/>
        <end position="168"/>
    </location>
</feature>
<dbReference type="InterPro" id="IPR013083">
    <property type="entry name" value="Znf_RING/FYVE/PHD"/>
</dbReference>
<dbReference type="Gene3D" id="1.25.40.10">
    <property type="entry name" value="Tetratricopeptide repeat domain"/>
    <property type="match status" value="3"/>
</dbReference>
<evidence type="ECO:0000256" key="3">
    <source>
        <dbReference type="ARBA" id="ARBA00022803"/>
    </source>
</evidence>
<dbReference type="GO" id="GO:0005737">
    <property type="term" value="C:cytoplasm"/>
    <property type="evidence" value="ECO:0007669"/>
    <property type="project" value="UniProtKB-ARBA"/>
</dbReference>
<dbReference type="PROSITE" id="PS50089">
    <property type="entry name" value="ZF_RING_2"/>
    <property type="match status" value="1"/>
</dbReference>
<dbReference type="SUPFAM" id="SSF57850">
    <property type="entry name" value="RING/U-box"/>
    <property type="match status" value="1"/>
</dbReference>
<dbReference type="InterPro" id="IPR019734">
    <property type="entry name" value="TPR_rpt"/>
</dbReference>
<dbReference type="InterPro" id="IPR017907">
    <property type="entry name" value="Znf_RING_CS"/>
</dbReference>
<protein>
    <recommendedName>
        <fullName evidence="6">Cell division cycle protein 27 homolog</fullName>
    </recommendedName>
</protein>
<dbReference type="SMART" id="SM00184">
    <property type="entry name" value="RING"/>
    <property type="match status" value="1"/>
</dbReference>
<evidence type="ECO:0000256" key="8">
    <source>
        <dbReference type="PROSITE-ProRule" id="PRU00339"/>
    </source>
</evidence>
<comment type="similarity">
    <text evidence="5">Belongs to the APC3/CDC27 family.</text>
</comment>
<feature type="domain" description="RING-type" evidence="9">
    <location>
        <begin position="570"/>
        <end position="610"/>
    </location>
</feature>
<evidence type="ECO:0000259" key="9">
    <source>
        <dbReference type="PROSITE" id="PS50089"/>
    </source>
</evidence>
<dbReference type="PANTHER" id="PTHR12558">
    <property type="entry name" value="CELL DIVISION CYCLE 16,23,27"/>
    <property type="match status" value="1"/>
</dbReference>
<dbReference type="EMBL" id="JAKKPZ010000190">
    <property type="protein sequence ID" value="KAI1699158.1"/>
    <property type="molecule type" value="Genomic_DNA"/>
</dbReference>
<evidence type="ECO:0000256" key="5">
    <source>
        <dbReference type="ARBA" id="ARBA00038210"/>
    </source>
</evidence>
<dbReference type="InterPro" id="IPR001841">
    <property type="entry name" value="Znf_RING"/>
</dbReference>
<dbReference type="InterPro" id="IPR011990">
    <property type="entry name" value="TPR-like_helical_dom_sf"/>
</dbReference>
<dbReference type="SUPFAM" id="SSF48452">
    <property type="entry name" value="TPR-like"/>
    <property type="match status" value="3"/>
</dbReference>
<evidence type="ECO:0000256" key="2">
    <source>
        <dbReference type="ARBA" id="ARBA00022771"/>
    </source>
</evidence>
<sequence length="649" mass="75259">MKRTQQILDVVDEIIPNFPKSDKLKPHYRQSNKQFSTANRTNFGQPFASYEKCMDTRDQYNRFVRDAQANFNSERYQDAYNTATHAIFLDSKREDAYLIQARSKAKMNDTKKALNCVETGLRLIPNSCKLREERARSYFQIGTEQFESGNFQGALESYESSMNVCHQHNHLVKYALTYLRLERYQDAFDHATRAISMDPLHEEPYMIKARSAVKLRNTQEAIDCIENGIQNCANNDILKKEKALLLLLSGGQNSDMETLQRCFKPNATRPEFRYQYEQKINNAHTNLFSDRQNTSAEMNRTHHVLDFVDHVFPKFPTSGNAKTTLPLQNRNQFFIFDGKTVPQTYVPYEKCMDPNLQYVQQIKEAQAQFNSQRYEDAYIAATHANFLDSKREDGYVIQARSKAKMNETNKALNCVENGLRLLPNSCKLKEEKALIFFQIGNKYFERGDYQRALQFYQNCNEMPICRQYEHLVKYAVTNFRLIRLEEALMWARSAIVLDPSQLETCIIKIRSLRLLGKKEEAINCANLALRTWPDNDTLKDELNELTHKHKPTQSKGNTVAEGTITDDTCCAICLEIYSKPQTLLCGHSFCEECIDDLQVRNQNIECPICRETIRVNSKRVRNFALESLVESMKKHHIIQDENPQGSHSS</sequence>
<dbReference type="SMART" id="SM00028">
    <property type="entry name" value="TPR"/>
    <property type="match status" value="8"/>
</dbReference>
<evidence type="ECO:0000256" key="7">
    <source>
        <dbReference type="PROSITE-ProRule" id="PRU00175"/>
    </source>
</evidence>
<proteinExistence type="inferred from homology"/>
<evidence type="ECO:0000256" key="1">
    <source>
        <dbReference type="ARBA" id="ARBA00022723"/>
    </source>
</evidence>
<accession>A0AAD4MLL4</accession>
<name>A0AAD4MLL4_9BILA</name>
<organism evidence="10 11">
    <name type="scientific">Ditylenchus destructor</name>
    <dbReference type="NCBI Taxonomy" id="166010"/>
    <lineage>
        <taxon>Eukaryota</taxon>
        <taxon>Metazoa</taxon>
        <taxon>Ecdysozoa</taxon>
        <taxon>Nematoda</taxon>
        <taxon>Chromadorea</taxon>
        <taxon>Rhabditida</taxon>
        <taxon>Tylenchina</taxon>
        <taxon>Tylenchomorpha</taxon>
        <taxon>Sphaerularioidea</taxon>
        <taxon>Anguinidae</taxon>
        <taxon>Anguininae</taxon>
        <taxon>Ditylenchus</taxon>
    </lineage>
</organism>
<dbReference type="PANTHER" id="PTHR12558:SF13">
    <property type="entry name" value="CELL DIVISION CYCLE PROTEIN 27 HOMOLOG"/>
    <property type="match status" value="1"/>
</dbReference>
<evidence type="ECO:0000313" key="10">
    <source>
        <dbReference type="EMBL" id="KAI1699158.1"/>
    </source>
</evidence>
<gene>
    <name evidence="10" type="ORF">DdX_17491</name>
</gene>
<keyword evidence="2 7" id="KW-0863">Zinc-finger</keyword>
<comment type="caution">
    <text evidence="10">The sequence shown here is derived from an EMBL/GenBank/DDBJ whole genome shotgun (WGS) entry which is preliminary data.</text>
</comment>
<dbReference type="Pfam" id="PF13445">
    <property type="entry name" value="zf-RING_UBOX"/>
    <property type="match status" value="1"/>
</dbReference>
<evidence type="ECO:0000313" key="11">
    <source>
        <dbReference type="Proteomes" id="UP001201812"/>
    </source>
</evidence>
<dbReference type="GO" id="GO:0008270">
    <property type="term" value="F:zinc ion binding"/>
    <property type="evidence" value="ECO:0007669"/>
    <property type="project" value="UniProtKB-KW"/>
</dbReference>
<feature type="repeat" description="TPR" evidence="8">
    <location>
        <begin position="433"/>
        <end position="466"/>
    </location>
</feature>
<keyword evidence="1" id="KW-0479">Metal-binding</keyword>
<evidence type="ECO:0000256" key="4">
    <source>
        <dbReference type="ARBA" id="ARBA00022833"/>
    </source>
</evidence>
<reference evidence="10" key="1">
    <citation type="submission" date="2022-01" db="EMBL/GenBank/DDBJ databases">
        <title>Genome Sequence Resource for Two Populations of Ditylenchus destructor, the Migratory Endoparasitic Phytonematode.</title>
        <authorList>
            <person name="Zhang H."/>
            <person name="Lin R."/>
            <person name="Xie B."/>
        </authorList>
    </citation>
    <scope>NUCLEOTIDE SEQUENCE</scope>
    <source>
        <strain evidence="10">BazhouSP</strain>
    </source>
</reference>
<keyword evidence="11" id="KW-1185">Reference proteome</keyword>
<dbReference type="PROSITE" id="PS50005">
    <property type="entry name" value="TPR"/>
    <property type="match status" value="2"/>
</dbReference>
<evidence type="ECO:0000256" key="6">
    <source>
        <dbReference type="ARBA" id="ARBA00039307"/>
    </source>
</evidence>
<dbReference type="Proteomes" id="UP001201812">
    <property type="component" value="Unassembled WGS sequence"/>
</dbReference>
<keyword evidence="4" id="KW-0862">Zinc</keyword>